<accession>A0A423UEX0</accession>
<evidence type="ECO:0000256" key="2">
    <source>
        <dbReference type="SAM" id="Phobius"/>
    </source>
</evidence>
<feature type="transmembrane region" description="Helical" evidence="2">
    <location>
        <begin position="189"/>
        <end position="211"/>
    </location>
</feature>
<dbReference type="AlphaFoldDB" id="A0A423UEX0"/>
<feature type="transmembrane region" description="Helical" evidence="2">
    <location>
        <begin position="231"/>
        <end position="256"/>
    </location>
</feature>
<feature type="transmembrane region" description="Helical" evidence="2">
    <location>
        <begin position="268"/>
        <end position="293"/>
    </location>
</feature>
<feature type="compositionally biased region" description="Gly residues" evidence="1">
    <location>
        <begin position="1"/>
        <end position="11"/>
    </location>
</feature>
<feature type="transmembrane region" description="Helical" evidence="2">
    <location>
        <begin position="158"/>
        <end position="182"/>
    </location>
</feature>
<feature type="transmembrane region" description="Helical" evidence="2">
    <location>
        <begin position="119"/>
        <end position="138"/>
    </location>
</feature>
<organism evidence="3 4">
    <name type="scientific">Bifidobacterium mongoliense</name>
    <dbReference type="NCBI Taxonomy" id="518643"/>
    <lineage>
        <taxon>Bacteria</taxon>
        <taxon>Bacillati</taxon>
        <taxon>Actinomycetota</taxon>
        <taxon>Actinomycetes</taxon>
        <taxon>Bifidobacteriales</taxon>
        <taxon>Bifidobacteriaceae</taxon>
        <taxon>Bifidobacterium</taxon>
    </lineage>
</organism>
<dbReference type="EMBL" id="QRAJ01000003">
    <property type="protein sequence ID" value="ROT87236.1"/>
    <property type="molecule type" value="Genomic_DNA"/>
</dbReference>
<dbReference type="Proteomes" id="UP000285266">
    <property type="component" value="Unassembled WGS sequence"/>
</dbReference>
<evidence type="ECO:0000256" key="1">
    <source>
        <dbReference type="SAM" id="MobiDB-lite"/>
    </source>
</evidence>
<feature type="region of interest" description="Disordered" evidence="1">
    <location>
        <begin position="1"/>
        <end position="78"/>
    </location>
</feature>
<keyword evidence="2" id="KW-0812">Transmembrane</keyword>
<evidence type="ECO:0000313" key="3">
    <source>
        <dbReference type="EMBL" id="ROT87236.1"/>
    </source>
</evidence>
<proteinExistence type="predicted"/>
<comment type="caution">
    <text evidence="3">The sequence shown here is derived from an EMBL/GenBank/DDBJ whole genome shotgun (WGS) entry which is preliminary data.</text>
</comment>
<keyword evidence="2" id="KW-1133">Transmembrane helix</keyword>
<reference evidence="3 4" key="1">
    <citation type="submission" date="2018-07" db="EMBL/GenBank/DDBJ databases">
        <title>The role of parmesan cheese in vectoring bovine microbiota.</title>
        <authorList>
            <person name="Lugli G.A."/>
            <person name="Milani C."/>
        </authorList>
    </citation>
    <scope>NUCLEOTIDE SEQUENCE [LARGE SCALE GENOMIC DNA]</scope>
    <source>
        <strain evidence="3 4">BMONG18</strain>
    </source>
</reference>
<name>A0A423UEX0_9BIFI</name>
<evidence type="ECO:0000313" key="4">
    <source>
        <dbReference type="Proteomes" id="UP000285266"/>
    </source>
</evidence>
<sequence length="296" mass="31321">MVERGAVGGAAGSDNRRRAAGNDGRVDGAANGGPANGGQAHADHINGVPIDGNQADGNAGRNSATEVDGDAGSNASSNTATELVGDRLETVDVSKHPDPTIPPSDLSLADIERRHFRPMLWSVFITVLLVVLVAPYWVGRFLAVHRTEAVVRHLSAYSLQGVAFSSWAVTVVMVTCLAMSIVVTRRMVWTVLFLLALAVEQFIGGVALLRFDFWYSTYVVYGPSAGLLNAVNLGIVSAMLGVAVFAVLFVGLLVIIRKESPLNVLTQGWASMILFFVIEVIALLIVLMGGLLAPTV</sequence>
<gene>
    <name evidence="3" type="ORF">BMONG18_0846</name>
</gene>
<protein>
    <submittedName>
        <fullName evidence="3">Teichoic acid transporter</fullName>
    </submittedName>
</protein>
<keyword evidence="2" id="KW-0472">Membrane</keyword>